<keyword evidence="2" id="KW-1185">Reference proteome</keyword>
<name>A0ABU6ZGV9_9FABA</name>
<proteinExistence type="predicted"/>
<dbReference type="Proteomes" id="UP001341840">
    <property type="component" value="Unassembled WGS sequence"/>
</dbReference>
<dbReference type="EMBL" id="JASCZI010272237">
    <property type="protein sequence ID" value="MED6221202.1"/>
    <property type="molecule type" value="Genomic_DNA"/>
</dbReference>
<accession>A0ABU6ZGV9</accession>
<gene>
    <name evidence="1" type="ORF">PIB30_052218</name>
</gene>
<comment type="caution">
    <text evidence="1">The sequence shown here is derived from an EMBL/GenBank/DDBJ whole genome shotgun (WGS) entry which is preliminary data.</text>
</comment>
<reference evidence="1 2" key="1">
    <citation type="journal article" date="2023" name="Plants (Basel)">
        <title>Bridging the Gap: Combining Genomics and Transcriptomics Approaches to Understand Stylosanthes scabra, an Orphan Legume from the Brazilian Caatinga.</title>
        <authorList>
            <person name="Ferreira-Neto J.R.C."/>
            <person name="da Silva M.D."/>
            <person name="Binneck E."/>
            <person name="de Melo N.F."/>
            <person name="da Silva R.H."/>
            <person name="de Melo A.L.T.M."/>
            <person name="Pandolfi V."/>
            <person name="Bustamante F.O."/>
            <person name="Brasileiro-Vidal A.C."/>
            <person name="Benko-Iseppon A.M."/>
        </authorList>
    </citation>
    <scope>NUCLEOTIDE SEQUENCE [LARGE SCALE GENOMIC DNA]</scope>
    <source>
        <tissue evidence="1">Leaves</tissue>
    </source>
</reference>
<evidence type="ECO:0000313" key="1">
    <source>
        <dbReference type="EMBL" id="MED6221202.1"/>
    </source>
</evidence>
<evidence type="ECO:0000313" key="2">
    <source>
        <dbReference type="Proteomes" id="UP001341840"/>
    </source>
</evidence>
<sequence>MSMRSGAPPPPINEAVVWASVAGGRKRGRVYGMGVVPSHIYPLLWSNPDDDDDTASGPPDLREQVTLLNRELTQQAEANAQRLAAVEAICAEKV</sequence>
<organism evidence="1 2">
    <name type="scientific">Stylosanthes scabra</name>
    <dbReference type="NCBI Taxonomy" id="79078"/>
    <lineage>
        <taxon>Eukaryota</taxon>
        <taxon>Viridiplantae</taxon>
        <taxon>Streptophyta</taxon>
        <taxon>Embryophyta</taxon>
        <taxon>Tracheophyta</taxon>
        <taxon>Spermatophyta</taxon>
        <taxon>Magnoliopsida</taxon>
        <taxon>eudicotyledons</taxon>
        <taxon>Gunneridae</taxon>
        <taxon>Pentapetalae</taxon>
        <taxon>rosids</taxon>
        <taxon>fabids</taxon>
        <taxon>Fabales</taxon>
        <taxon>Fabaceae</taxon>
        <taxon>Papilionoideae</taxon>
        <taxon>50 kb inversion clade</taxon>
        <taxon>dalbergioids sensu lato</taxon>
        <taxon>Dalbergieae</taxon>
        <taxon>Pterocarpus clade</taxon>
        <taxon>Stylosanthes</taxon>
    </lineage>
</organism>
<protein>
    <submittedName>
        <fullName evidence="1">Uncharacterized protein</fullName>
    </submittedName>
</protein>